<dbReference type="GO" id="GO:0046983">
    <property type="term" value="F:protein dimerization activity"/>
    <property type="evidence" value="ECO:0007669"/>
    <property type="project" value="InterPro"/>
</dbReference>
<evidence type="ECO:0000259" key="6">
    <source>
        <dbReference type="PROSITE" id="PS50066"/>
    </source>
</evidence>
<dbReference type="AlphaFoldDB" id="A0A7I8L2B9"/>
<dbReference type="EMBL" id="LR746273">
    <property type="protein sequence ID" value="CAA7403364.1"/>
    <property type="molecule type" value="Genomic_DNA"/>
</dbReference>
<dbReference type="PRINTS" id="PR00404">
    <property type="entry name" value="MADSDOMAIN"/>
</dbReference>
<gene>
    <name evidence="7" type="ORF">SI8410_10014042</name>
</gene>
<dbReference type="GO" id="GO:0000981">
    <property type="term" value="F:DNA-binding transcription factor activity, RNA polymerase II-specific"/>
    <property type="evidence" value="ECO:0007669"/>
    <property type="project" value="TreeGrafter"/>
</dbReference>
<sequence>MGRRKIEIKRIENNEARHVTFSKRRTGLFKKLGELCIHCGAEAAALVYSPGGKLHIFAHPDEALVFDRFLSAPPGPAAVMPFASPPERESALRASCAELQAVLDAEKAGRRWWEETSLDGLGAERLRRLRGSVSELRQAVAARAEMARTGVALEAASAGTSAPPDAWADFFDAGHGDTLQLPSGF</sequence>
<dbReference type="PANTHER" id="PTHR11945">
    <property type="entry name" value="MADS BOX PROTEIN"/>
    <property type="match status" value="1"/>
</dbReference>
<dbReference type="Pfam" id="PF00319">
    <property type="entry name" value="SRF-TF"/>
    <property type="match status" value="1"/>
</dbReference>
<evidence type="ECO:0000313" key="8">
    <source>
        <dbReference type="Proteomes" id="UP000663760"/>
    </source>
</evidence>
<organism evidence="7 8">
    <name type="scientific">Spirodela intermedia</name>
    <name type="common">Intermediate duckweed</name>
    <dbReference type="NCBI Taxonomy" id="51605"/>
    <lineage>
        <taxon>Eukaryota</taxon>
        <taxon>Viridiplantae</taxon>
        <taxon>Streptophyta</taxon>
        <taxon>Embryophyta</taxon>
        <taxon>Tracheophyta</taxon>
        <taxon>Spermatophyta</taxon>
        <taxon>Magnoliopsida</taxon>
        <taxon>Liliopsida</taxon>
        <taxon>Araceae</taxon>
        <taxon>Lemnoideae</taxon>
        <taxon>Spirodela</taxon>
    </lineage>
</organism>
<proteinExistence type="predicted"/>
<accession>A0A7I8L2B9</accession>
<evidence type="ECO:0000313" key="7">
    <source>
        <dbReference type="EMBL" id="CAA7403364.1"/>
    </source>
</evidence>
<dbReference type="GO" id="GO:0000978">
    <property type="term" value="F:RNA polymerase II cis-regulatory region sequence-specific DNA binding"/>
    <property type="evidence" value="ECO:0007669"/>
    <property type="project" value="TreeGrafter"/>
</dbReference>
<feature type="domain" description="MADS-box" evidence="6">
    <location>
        <begin position="1"/>
        <end position="61"/>
    </location>
</feature>
<keyword evidence="4" id="KW-0804">Transcription</keyword>
<reference evidence="7" key="1">
    <citation type="submission" date="2020-02" db="EMBL/GenBank/DDBJ databases">
        <authorList>
            <person name="Scholz U."/>
            <person name="Mascher M."/>
            <person name="Fiebig A."/>
        </authorList>
    </citation>
    <scope>NUCLEOTIDE SEQUENCE</scope>
</reference>
<evidence type="ECO:0000256" key="3">
    <source>
        <dbReference type="ARBA" id="ARBA00023125"/>
    </source>
</evidence>
<dbReference type="InterPro" id="IPR036879">
    <property type="entry name" value="TF_MADSbox_sf"/>
</dbReference>
<comment type="subcellular location">
    <subcellularLocation>
        <location evidence="1">Nucleus</location>
    </subcellularLocation>
</comment>
<keyword evidence="3" id="KW-0238">DNA-binding</keyword>
<dbReference type="Proteomes" id="UP000663760">
    <property type="component" value="Chromosome 10"/>
</dbReference>
<keyword evidence="8" id="KW-1185">Reference proteome</keyword>
<name>A0A7I8L2B9_SPIIN</name>
<dbReference type="GO" id="GO:0005634">
    <property type="term" value="C:nucleus"/>
    <property type="evidence" value="ECO:0007669"/>
    <property type="project" value="UniProtKB-SubCell"/>
</dbReference>
<dbReference type="InterPro" id="IPR002100">
    <property type="entry name" value="TF_MADSbox"/>
</dbReference>
<evidence type="ECO:0000256" key="2">
    <source>
        <dbReference type="ARBA" id="ARBA00023015"/>
    </source>
</evidence>
<dbReference type="SUPFAM" id="SSF55455">
    <property type="entry name" value="SRF-like"/>
    <property type="match status" value="1"/>
</dbReference>
<evidence type="ECO:0000256" key="1">
    <source>
        <dbReference type="ARBA" id="ARBA00004123"/>
    </source>
</evidence>
<dbReference type="SMART" id="SM00432">
    <property type="entry name" value="MADS"/>
    <property type="match status" value="1"/>
</dbReference>
<evidence type="ECO:0000256" key="4">
    <source>
        <dbReference type="ARBA" id="ARBA00023163"/>
    </source>
</evidence>
<dbReference type="PANTHER" id="PTHR11945:SF629">
    <property type="entry name" value="OS02G0164450 PROTEIN"/>
    <property type="match status" value="1"/>
</dbReference>
<protein>
    <recommendedName>
        <fullName evidence="6">MADS-box domain-containing protein</fullName>
    </recommendedName>
</protein>
<keyword evidence="2" id="KW-0805">Transcription regulation</keyword>
<dbReference type="PROSITE" id="PS50066">
    <property type="entry name" value="MADS_BOX_2"/>
    <property type="match status" value="1"/>
</dbReference>
<keyword evidence="5" id="KW-0539">Nucleus</keyword>
<evidence type="ECO:0000256" key="5">
    <source>
        <dbReference type="ARBA" id="ARBA00023242"/>
    </source>
</evidence>
<dbReference type="OrthoDB" id="1390705at2759"/>
<dbReference type="Gene3D" id="3.40.1810.10">
    <property type="entry name" value="Transcription factor, MADS-box"/>
    <property type="match status" value="1"/>
</dbReference>